<keyword evidence="6" id="KW-0378">Hydrolase</keyword>
<dbReference type="PANTHER" id="PTHR43655:SF2">
    <property type="entry name" value="AFG3 LIKE MATRIX AAA PEPTIDASE SUBUNIT 2, ISOFORM A"/>
    <property type="match status" value="1"/>
</dbReference>
<dbReference type="STRING" id="264732.Moth_0323"/>
<dbReference type="GO" id="GO:0046872">
    <property type="term" value="F:metal ion binding"/>
    <property type="evidence" value="ECO:0007669"/>
    <property type="project" value="UniProtKB-KW"/>
</dbReference>
<keyword evidence="2" id="KW-0479">Metal-binding</keyword>
<evidence type="ECO:0000256" key="1">
    <source>
        <dbReference type="ARBA" id="ARBA00001947"/>
    </source>
</evidence>
<dbReference type="KEGG" id="mta:Moth_0323"/>
<keyword evidence="6" id="KW-0645">Protease</keyword>
<evidence type="ECO:0000256" key="4">
    <source>
        <dbReference type="ARBA" id="ARBA00022833"/>
    </source>
</evidence>
<name>Q2RLN2_MOOTA</name>
<evidence type="ECO:0000256" key="3">
    <source>
        <dbReference type="ARBA" id="ARBA00022741"/>
    </source>
</evidence>
<dbReference type="HOGENOM" id="CLU_1141554_0_0_9"/>
<dbReference type="GO" id="GO:0004222">
    <property type="term" value="F:metalloendopeptidase activity"/>
    <property type="evidence" value="ECO:0007669"/>
    <property type="project" value="InterPro"/>
</dbReference>
<dbReference type="InterPro" id="IPR050928">
    <property type="entry name" value="ATP-dep_Zn_Metalloprotease"/>
</dbReference>
<sequence length="243" mass="27586">MITQLNFPNINHLFLVLITFLLFISIISFKYIISLPCNLTFFFLNLFLCSYLFNLTVLPLVPPYYNNITVLSIHEAGHAVVAETLVPGSVNSVRLFKPWQMRWLLLFGNETMGYTNIKSSIKTQGTLSAIKNDICVNLGGLAALEVLMPENKYIGAKNDLEQIEKWVESTVNSGLLDNEGITWNSLSDQERSQIAHNIIPPEYQRAKNIISQHKEEVLVIAEALRKNYYVTGDQVRSLLVKNH</sequence>
<proteinExistence type="predicted"/>
<keyword evidence="7" id="KW-1133">Transmembrane helix</keyword>
<dbReference type="Gene3D" id="1.20.58.760">
    <property type="entry name" value="Peptidase M41"/>
    <property type="match status" value="1"/>
</dbReference>
<reference evidence="8" key="1">
    <citation type="submission" date="2005-12" db="EMBL/GenBank/DDBJ databases">
        <title>Complete sequence of Moorella thermoacetica ATCC 39073.</title>
        <authorList>
            <consortium name="US DOE Joint Genome Institute"/>
            <person name="Copeland A."/>
            <person name="Lucas S."/>
            <person name="Lapidus A."/>
            <person name="Barry K."/>
            <person name="Detter J.C."/>
            <person name="Glavina T."/>
            <person name="Hammon N."/>
            <person name="Israni S."/>
            <person name="Pitluck S."/>
            <person name="Chertkov O."/>
            <person name="Saunders E.H."/>
            <person name="Brettin T."/>
            <person name="Bruce D."/>
            <person name="Han C."/>
            <person name="Tapia R."/>
            <person name="Gilna P."/>
            <person name="Schmutz J."/>
            <person name="Larimer F."/>
            <person name="Land M."/>
            <person name="Kyrpides N."/>
            <person name="Anderson I."/>
            <person name="Richardson P."/>
            <person name="Ragsdale S."/>
        </authorList>
    </citation>
    <scope>NUCLEOTIDE SEQUENCE</scope>
    <source>
        <strain evidence="8">ATCC 39073</strain>
    </source>
</reference>
<dbReference type="GO" id="GO:0006508">
    <property type="term" value="P:proteolysis"/>
    <property type="evidence" value="ECO:0007669"/>
    <property type="project" value="InterPro"/>
</dbReference>
<keyword evidence="5" id="KW-0067">ATP-binding</keyword>
<evidence type="ECO:0000313" key="8">
    <source>
        <dbReference type="EMBL" id="ABC18657.1"/>
    </source>
</evidence>
<dbReference type="eggNOG" id="COG0465">
    <property type="taxonomic scope" value="Bacteria"/>
</dbReference>
<dbReference type="InterPro" id="IPR037219">
    <property type="entry name" value="Peptidase_M41-like"/>
</dbReference>
<dbReference type="GO" id="GO:0004176">
    <property type="term" value="F:ATP-dependent peptidase activity"/>
    <property type="evidence" value="ECO:0007669"/>
    <property type="project" value="InterPro"/>
</dbReference>
<protein>
    <submittedName>
        <fullName evidence="8">Peptidase M41</fullName>
    </submittedName>
</protein>
<keyword evidence="7" id="KW-0472">Membrane</keyword>
<evidence type="ECO:0000256" key="7">
    <source>
        <dbReference type="SAM" id="Phobius"/>
    </source>
</evidence>
<dbReference type="EMBL" id="CP000232">
    <property type="protein sequence ID" value="ABC18657.1"/>
    <property type="molecule type" value="Genomic_DNA"/>
</dbReference>
<comment type="cofactor">
    <cofactor evidence="1">
        <name>Zn(2+)</name>
        <dbReference type="ChEBI" id="CHEBI:29105"/>
    </cofactor>
</comment>
<keyword evidence="3" id="KW-0547">Nucleotide-binding</keyword>
<keyword evidence="7" id="KW-0812">Transmembrane</keyword>
<keyword evidence="4" id="KW-0862">Zinc</keyword>
<feature type="transmembrane region" description="Helical" evidence="7">
    <location>
        <begin position="12"/>
        <end position="33"/>
    </location>
</feature>
<dbReference type="PATRIC" id="fig|264732.11.peg.343"/>
<feature type="transmembrane region" description="Helical" evidence="7">
    <location>
        <begin position="39"/>
        <end position="61"/>
    </location>
</feature>
<evidence type="ECO:0000256" key="5">
    <source>
        <dbReference type="ARBA" id="ARBA00022840"/>
    </source>
</evidence>
<dbReference type="GO" id="GO:0005524">
    <property type="term" value="F:ATP binding"/>
    <property type="evidence" value="ECO:0007669"/>
    <property type="project" value="UniProtKB-KW"/>
</dbReference>
<keyword evidence="6" id="KW-0482">Metalloprotease</keyword>
<dbReference type="AlphaFoldDB" id="Q2RLN2"/>
<evidence type="ECO:0000256" key="6">
    <source>
        <dbReference type="ARBA" id="ARBA00023049"/>
    </source>
</evidence>
<dbReference type="PANTHER" id="PTHR43655">
    <property type="entry name" value="ATP-DEPENDENT PROTEASE"/>
    <property type="match status" value="1"/>
</dbReference>
<dbReference type="EnsemblBacteria" id="ABC18657">
    <property type="protein sequence ID" value="ABC18657"/>
    <property type="gene ID" value="Moth_0323"/>
</dbReference>
<accession>Q2RLN2</accession>
<gene>
    <name evidence="8" type="ordered locus">Moth_0323</name>
</gene>
<organism evidence="8">
    <name type="scientific">Moorella thermoacetica (strain ATCC 39073 / JCM 9320)</name>
    <dbReference type="NCBI Taxonomy" id="264732"/>
    <lineage>
        <taxon>Bacteria</taxon>
        <taxon>Bacillati</taxon>
        <taxon>Bacillota</taxon>
        <taxon>Clostridia</taxon>
        <taxon>Neomoorellales</taxon>
        <taxon>Neomoorellaceae</taxon>
        <taxon>Neomoorella</taxon>
    </lineage>
</organism>
<dbReference type="SUPFAM" id="SSF140990">
    <property type="entry name" value="FtsH protease domain-like"/>
    <property type="match status" value="1"/>
</dbReference>
<evidence type="ECO:0000256" key="2">
    <source>
        <dbReference type="ARBA" id="ARBA00022723"/>
    </source>
</evidence>